<organism evidence="2 3">
    <name type="scientific">Streptomyces cynarae</name>
    <dbReference type="NCBI Taxonomy" id="2981134"/>
    <lineage>
        <taxon>Bacteria</taxon>
        <taxon>Bacillati</taxon>
        <taxon>Actinomycetota</taxon>
        <taxon>Actinomycetes</taxon>
        <taxon>Kitasatosporales</taxon>
        <taxon>Streptomycetaceae</taxon>
        <taxon>Streptomyces</taxon>
    </lineage>
</organism>
<feature type="compositionally biased region" description="Basic and acidic residues" evidence="1">
    <location>
        <begin position="108"/>
        <end position="118"/>
    </location>
</feature>
<name>A0ABY6E869_9ACTN</name>
<evidence type="ECO:0000313" key="3">
    <source>
        <dbReference type="Proteomes" id="UP001061298"/>
    </source>
</evidence>
<dbReference type="RefSeq" id="WP_263232962.1">
    <property type="nucleotide sequence ID" value="NZ_CP106793.1"/>
</dbReference>
<proteinExistence type="predicted"/>
<sequence length="118" mass="12716">MNRLELGLALGIAYALGRRSRTKTLEPTRTATAGRDPGVERLEQEVRAYLLTRAQPLLAVLGRKVGALSVRLNDIAEGNSPALRRVALAVGRHVTRSRTRSLPAAGPEPRELEEGSGP</sequence>
<reference evidence="2" key="1">
    <citation type="submission" date="2022-10" db="EMBL/GenBank/DDBJ databases">
        <authorList>
            <person name="Mo P."/>
        </authorList>
    </citation>
    <scope>NUCLEOTIDE SEQUENCE</scope>
    <source>
        <strain evidence="2">HUAS 13-4</strain>
    </source>
</reference>
<gene>
    <name evidence="2" type="ORF">N8I84_32405</name>
</gene>
<keyword evidence="3" id="KW-1185">Reference proteome</keyword>
<feature type="region of interest" description="Disordered" evidence="1">
    <location>
        <begin position="95"/>
        <end position="118"/>
    </location>
</feature>
<dbReference type="Proteomes" id="UP001061298">
    <property type="component" value="Chromosome"/>
</dbReference>
<dbReference type="EMBL" id="CP106793">
    <property type="protein sequence ID" value="UXY22885.1"/>
    <property type="molecule type" value="Genomic_DNA"/>
</dbReference>
<evidence type="ECO:0000313" key="2">
    <source>
        <dbReference type="EMBL" id="UXY22885.1"/>
    </source>
</evidence>
<protein>
    <submittedName>
        <fullName evidence="2">Uncharacterized protein</fullName>
    </submittedName>
</protein>
<evidence type="ECO:0000256" key="1">
    <source>
        <dbReference type="SAM" id="MobiDB-lite"/>
    </source>
</evidence>
<accession>A0ABY6E869</accession>